<evidence type="ECO:0000256" key="14">
    <source>
        <dbReference type="ARBA" id="ARBA00023026"/>
    </source>
</evidence>
<evidence type="ECO:0000256" key="10">
    <source>
        <dbReference type="ARBA" id="ARBA00022741"/>
    </source>
</evidence>
<dbReference type="InterPro" id="IPR003018">
    <property type="entry name" value="GAF"/>
</dbReference>
<dbReference type="InterPro" id="IPR000700">
    <property type="entry name" value="PAS-assoc_C"/>
</dbReference>
<dbReference type="PROSITE" id="PS50113">
    <property type="entry name" value="PAC"/>
    <property type="match status" value="1"/>
</dbReference>
<dbReference type="Pfam" id="PF08448">
    <property type="entry name" value="PAS_4"/>
    <property type="match status" value="1"/>
</dbReference>
<dbReference type="InterPro" id="IPR001610">
    <property type="entry name" value="PAC"/>
</dbReference>
<evidence type="ECO:0000256" key="6">
    <source>
        <dbReference type="ARBA" id="ARBA00022630"/>
    </source>
</evidence>
<keyword evidence="15" id="KW-0675">Receptor</keyword>
<dbReference type="Proteomes" id="UP001524642">
    <property type="component" value="Unassembled WGS sequence"/>
</dbReference>
<keyword evidence="9" id="KW-0677">Repeat</keyword>
<feature type="domain" description="PAC" evidence="17">
    <location>
        <begin position="409"/>
        <end position="461"/>
    </location>
</feature>
<dbReference type="SMART" id="SM00086">
    <property type="entry name" value="PAC"/>
    <property type="match status" value="1"/>
</dbReference>
<keyword evidence="4" id="KW-0597">Phosphoprotein</keyword>
<dbReference type="InterPro" id="IPR011102">
    <property type="entry name" value="Sig_transdc_His_kinase_HWE"/>
</dbReference>
<keyword evidence="19" id="KW-1185">Reference proteome</keyword>
<evidence type="ECO:0000256" key="4">
    <source>
        <dbReference type="ARBA" id="ARBA00022553"/>
    </source>
</evidence>
<evidence type="ECO:0000256" key="3">
    <source>
        <dbReference type="ARBA" id="ARBA00022543"/>
    </source>
</evidence>
<protein>
    <recommendedName>
        <fullName evidence="2">histidine kinase</fullName>
        <ecNumber evidence="2">2.7.13.3</ecNumber>
    </recommendedName>
</protein>
<dbReference type="InterPro" id="IPR029016">
    <property type="entry name" value="GAF-like_dom_sf"/>
</dbReference>
<evidence type="ECO:0000256" key="2">
    <source>
        <dbReference type="ARBA" id="ARBA00012438"/>
    </source>
</evidence>
<dbReference type="SMART" id="SM00065">
    <property type="entry name" value="GAF"/>
    <property type="match status" value="1"/>
</dbReference>
<dbReference type="InterPro" id="IPR035965">
    <property type="entry name" value="PAS-like_dom_sf"/>
</dbReference>
<dbReference type="Gene3D" id="2.10.70.100">
    <property type="match status" value="1"/>
</dbReference>
<dbReference type="RefSeq" id="WP_257717401.1">
    <property type="nucleotide sequence ID" value="NZ_JANJOU010000015.1"/>
</dbReference>
<dbReference type="NCBIfam" id="TIGR00229">
    <property type="entry name" value="sensory_box"/>
    <property type="match status" value="1"/>
</dbReference>
<evidence type="ECO:0000256" key="9">
    <source>
        <dbReference type="ARBA" id="ARBA00022737"/>
    </source>
</evidence>
<evidence type="ECO:0000259" key="16">
    <source>
        <dbReference type="PROSITE" id="PS50112"/>
    </source>
</evidence>
<dbReference type="CDD" id="cd00130">
    <property type="entry name" value="PAS"/>
    <property type="match status" value="1"/>
</dbReference>
<evidence type="ECO:0000256" key="7">
    <source>
        <dbReference type="ARBA" id="ARBA00022643"/>
    </source>
</evidence>
<keyword evidence="12" id="KW-0067">ATP-binding</keyword>
<evidence type="ECO:0000256" key="13">
    <source>
        <dbReference type="ARBA" id="ARBA00022991"/>
    </source>
</evidence>
<dbReference type="SMART" id="SM00911">
    <property type="entry name" value="HWE_HK"/>
    <property type="match status" value="1"/>
</dbReference>
<accession>A0ABT1X6K2</accession>
<dbReference type="InterPro" id="IPR000014">
    <property type="entry name" value="PAS"/>
</dbReference>
<evidence type="ECO:0000313" key="18">
    <source>
        <dbReference type="EMBL" id="MCR0983735.1"/>
    </source>
</evidence>
<dbReference type="Pfam" id="PF08447">
    <property type="entry name" value="PAS_3"/>
    <property type="match status" value="1"/>
</dbReference>
<evidence type="ECO:0000256" key="12">
    <source>
        <dbReference type="ARBA" id="ARBA00022840"/>
    </source>
</evidence>
<keyword evidence="14" id="KW-0843">Virulence</keyword>
<gene>
    <name evidence="18" type="ORF">NRP21_16900</name>
</gene>
<evidence type="ECO:0000256" key="1">
    <source>
        <dbReference type="ARBA" id="ARBA00000085"/>
    </source>
</evidence>
<keyword evidence="8" id="KW-0808">Transferase</keyword>
<dbReference type="PROSITE" id="PS50112">
    <property type="entry name" value="PAS"/>
    <property type="match status" value="1"/>
</dbReference>
<dbReference type="InterPro" id="IPR036890">
    <property type="entry name" value="HATPase_C_sf"/>
</dbReference>
<evidence type="ECO:0000256" key="15">
    <source>
        <dbReference type="ARBA" id="ARBA00023170"/>
    </source>
</evidence>
<keyword evidence="5" id="KW-0716">Sensory transduction</keyword>
<organism evidence="18 19">
    <name type="scientific">Roseomonas populi</name>
    <dbReference type="NCBI Taxonomy" id="3121582"/>
    <lineage>
        <taxon>Bacteria</taxon>
        <taxon>Pseudomonadati</taxon>
        <taxon>Pseudomonadota</taxon>
        <taxon>Alphaproteobacteria</taxon>
        <taxon>Acetobacterales</taxon>
        <taxon>Roseomonadaceae</taxon>
        <taxon>Roseomonas</taxon>
    </lineage>
</organism>
<evidence type="ECO:0000313" key="19">
    <source>
        <dbReference type="Proteomes" id="UP001524642"/>
    </source>
</evidence>
<dbReference type="SUPFAM" id="SSF55785">
    <property type="entry name" value="PYP-like sensor domain (PAS domain)"/>
    <property type="match status" value="2"/>
</dbReference>
<evidence type="ECO:0000259" key="17">
    <source>
        <dbReference type="PROSITE" id="PS50113"/>
    </source>
</evidence>
<dbReference type="Pfam" id="PF07536">
    <property type="entry name" value="HWE_HK"/>
    <property type="match status" value="1"/>
</dbReference>
<dbReference type="PANTHER" id="PTHR41523">
    <property type="entry name" value="TWO-COMPONENT SYSTEM SENSOR PROTEIN"/>
    <property type="match status" value="1"/>
</dbReference>
<feature type="domain" description="PAS" evidence="16">
    <location>
        <begin position="357"/>
        <end position="406"/>
    </location>
</feature>
<keyword evidence="6" id="KW-0285">Flavoprotein</keyword>
<dbReference type="InterPro" id="IPR013655">
    <property type="entry name" value="PAS_fold_3"/>
</dbReference>
<keyword evidence="7" id="KW-0288">FMN</keyword>
<reference evidence="18 19" key="1">
    <citation type="submission" date="2022-06" db="EMBL/GenBank/DDBJ databases">
        <title>Roseomonas CN29.</title>
        <authorList>
            <person name="Cheng Y."/>
            <person name="He X."/>
        </authorList>
    </citation>
    <scope>NUCLEOTIDE SEQUENCE [LARGE SCALE GENOMIC DNA]</scope>
    <source>
        <strain evidence="18 19">CN29</strain>
    </source>
</reference>
<name>A0ABT1X6K2_9PROT</name>
<dbReference type="Gene3D" id="3.30.565.10">
    <property type="entry name" value="Histidine kinase-like ATPase, C-terminal domain"/>
    <property type="match status" value="1"/>
</dbReference>
<dbReference type="Gene3D" id="3.30.450.40">
    <property type="match status" value="1"/>
</dbReference>
<comment type="catalytic activity">
    <reaction evidence="1">
        <text>ATP + protein L-histidine = ADP + protein N-phospho-L-histidine.</text>
        <dbReference type="EC" id="2.7.13.3"/>
    </reaction>
</comment>
<evidence type="ECO:0000256" key="5">
    <source>
        <dbReference type="ARBA" id="ARBA00022606"/>
    </source>
</evidence>
<dbReference type="SUPFAM" id="SSF55874">
    <property type="entry name" value="ATPase domain of HSP90 chaperone/DNA topoisomerase II/histidine kinase"/>
    <property type="match status" value="1"/>
</dbReference>
<dbReference type="SUPFAM" id="SSF55781">
    <property type="entry name" value="GAF domain-like"/>
    <property type="match status" value="1"/>
</dbReference>
<keyword evidence="3" id="KW-0600">Photoreceptor protein</keyword>
<keyword evidence="10" id="KW-0547">Nucleotide-binding</keyword>
<dbReference type="PANTHER" id="PTHR41523:SF8">
    <property type="entry name" value="ETHYLENE RESPONSE SENSOR PROTEIN"/>
    <property type="match status" value="1"/>
</dbReference>
<dbReference type="EMBL" id="JANJOU010000015">
    <property type="protein sequence ID" value="MCR0983735.1"/>
    <property type="molecule type" value="Genomic_DNA"/>
</dbReference>
<dbReference type="InterPro" id="IPR013656">
    <property type="entry name" value="PAS_4"/>
</dbReference>
<dbReference type="Pfam" id="PF01590">
    <property type="entry name" value="GAF"/>
    <property type="match status" value="1"/>
</dbReference>
<comment type="caution">
    <text evidence="18">The sequence shown here is derived from an EMBL/GenBank/DDBJ whole genome shotgun (WGS) entry which is preliminary data.</text>
</comment>
<proteinExistence type="predicted"/>
<keyword evidence="13" id="KW-0157">Chromophore</keyword>
<evidence type="ECO:0000256" key="8">
    <source>
        <dbReference type="ARBA" id="ARBA00022679"/>
    </source>
</evidence>
<evidence type="ECO:0000256" key="11">
    <source>
        <dbReference type="ARBA" id="ARBA00022777"/>
    </source>
</evidence>
<dbReference type="Gene3D" id="3.30.450.20">
    <property type="entry name" value="PAS domain"/>
    <property type="match status" value="2"/>
</dbReference>
<keyword evidence="11" id="KW-0418">Kinase</keyword>
<sequence>MTAPAFLTGGGETGALMRGHDWSSSPLGNPAGWPPRLRSVVELLLGSKFPMFVAWGAELGFLYNDAYAEILGAKHPRALGARFHDIWAEIWPDILPLIEAAMAGVATYREDLPLLMNRRGFDEQTWFTFSYSPVRDEEGRVAGMYCAVAETTGRVLMERKQAFLVRLGDTLRGLNDPHALPTLAAELLGTELGADRAGYGIIDASGEVVSVERDWTAGRVASLAGEARILDAFGPAVIAELRAGRTLVVEDCQADPRTSRPAYLPTWDSIGTRALIVAPLIRSGRLAAILYVHSGGPRHWTGVEAELVEEAAGRTWDAVQRAWALADLRESEERLQLALDASGMVGLYDWLVPQDRLFADARFARLFGVDPDRAAAGAPLADFKRVIHPEDAARVEAAMKRTLETGEPYEAEYRLLRDGGEVHWVAARGRCLHDGGGMPKRFSGTVVDITDRKQAEERQALLSREVDHRAKNALSVVQAALRLTRAPDLPTYARAIEGRVAALARAQTLLADRQWSGADLLTLLRGELDGFLDRDGGGPQAEVDGPPVSLPAGAAQPLAMAIHELATNAVKYGALSAPEGRVEVNWTVEGGLPDRLRLRWTERGGPALKKSPERRGFGTRVLDGTVRGQLGGTLSLGWRPSGLVCELDVPLRPGPPPGDGEVDAAPV</sequence>
<dbReference type="EC" id="2.7.13.3" evidence="2"/>